<evidence type="ECO:0000313" key="2">
    <source>
        <dbReference type="EMBL" id="CAB3397008.1"/>
    </source>
</evidence>
<gene>
    <name evidence="2" type="ORF">CBOVIS_LOCUS482</name>
</gene>
<feature type="compositionally biased region" description="Basic and acidic residues" evidence="1">
    <location>
        <begin position="59"/>
        <end position="75"/>
    </location>
</feature>
<evidence type="ECO:0000256" key="1">
    <source>
        <dbReference type="SAM" id="MobiDB-lite"/>
    </source>
</evidence>
<feature type="region of interest" description="Disordered" evidence="1">
    <location>
        <begin position="59"/>
        <end position="101"/>
    </location>
</feature>
<dbReference type="OrthoDB" id="5799818at2759"/>
<accession>A0A8S1E6B3</accession>
<sequence length="517" mass="59212">MTRCSLVSKRFRETIEDLEEDHPEHVRSTQRARIFVCDRRRAILEGVSSFTPTRFVRESEKELSRNSSKETLSPRERKKSRTKSTSNSESSENNDKEKKEPAIPFISDQYADNSLPNWAFQFNFDEWIANYEVEEVFFKNFCSFFDREKSSSEMNMRGSPALGTPRAPSPPDSCRMLSPPPSTSKCGVAINDESMYTRLLPKDIEGLKRLSAGRVERLAKNLEHIRNAHFVFKDFCCYNGRPPALIFWFLSMVRRSMTHLTFDRVQATVPVELHDVLTLANVRRVTVIQPDSKPGIMVRAQFLLMWLRLPDQIRQKISVHLTGCREMTPKGLAAFVTAWKVRPEPAVFNQISIDANSYKFNEFINELESLQSKDDLIPPKSPFSKPYSDENAHDVVLEKSVEIFHSKDATFSLRFRYCKPSRRMVLTCECDDLPSLKALSPVPTFSRLSLSRPHSSASVLTELRNVQSASVISLDPKNRLLRPVSQNGVRIAGCRENGHEEEPSFVNRMLRFLASSS</sequence>
<evidence type="ECO:0000313" key="3">
    <source>
        <dbReference type="Proteomes" id="UP000494206"/>
    </source>
</evidence>
<dbReference type="Proteomes" id="UP000494206">
    <property type="component" value="Unassembled WGS sequence"/>
</dbReference>
<organism evidence="2 3">
    <name type="scientific">Caenorhabditis bovis</name>
    <dbReference type="NCBI Taxonomy" id="2654633"/>
    <lineage>
        <taxon>Eukaryota</taxon>
        <taxon>Metazoa</taxon>
        <taxon>Ecdysozoa</taxon>
        <taxon>Nematoda</taxon>
        <taxon>Chromadorea</taxon>
        <taxon>Rhabditida</taxon>
        <taxon>Rhabditina</taxon>
        <taxon>Rhabditomorpha</taxon>
        <taxon>Rhabditoidea</taxon>
        <taxon>Rhabditidae</taxon>
        <taxon>Peloderinae</taxon>
        <taxon>Caenorhabditis</taxon>
    </lineage>
</organism>
<comment type="caution">
    <text evidence="2">The sequence shown here is derived from an EMBL/GenBank/DDBJ whole genome shotgun (WGS) entry which is preliminary data.</text>
</comment>
<feature type="region of interest" description="Disordered" evidence="1">
    <location>
        <begin position="153"/>
        <end position="178"/>
    </location>
</feature>
<dbReference type="AlphaFoldDB" id="A0A8S1E6B3"/>
<proteinExistence type="predicted"/>
<reference evidence="2 3" key="1">
    <citation type="submission" date="2020-04" db="EMBL/GenBank/DDBJ databases">
        <authorList>
            <person name="Laetsch R D."/>
            <person name="Stevens L."/>
            <person name="Kumar S."/>
            <person name="Blaxter L. M."/>
        </authorList>
    </citation>
    <scope>NUCLEOTIDE SEQUENCE [LARGE SCALE GENOMIC DNA]</scope>
</reference>
<protein>
    <submittedName>
        <fullName evidence="2">Uncharacterized protein</fullName>
    </submittedName>
</protein>
<name>A0A8S1E6B3_9PELO</name>
<keyword evidence="3" id="KW-1185">Reference proteome</keyword>
<dbReference type="EMBL" id="CADEPM010000001">
    <property type="protein sequence ID" value="CAB3397008.1"/>
    <property type="molecule type" value="Genomic_DNA"/>
</dbReference>